<keyword evidence="1" id="KW-0812">Transmembrane</keyword>
<dbReference type="AlphaFoldDB" id="A0A8X6U0M0"/>
<feature type="transmembrane region" description="Helical" evidence="1">
    <location>
        <begin position="128"/>
        <end position="145"/>
    </location>
</feature>
<evidence type="ECO:0000313" key="2">
    <source>
        <dbReference type="EMBL" id="GFT69588.1"/>
    </source>
</evidence>
<name>A0A8X6U0M0_NEPPI</name>
<protein>
    <submittedName>
        <fullName evidence="2">Uncharacterized protein</fullName>
    </submittedName>
</protein>
<comment type="caution">
    <text evidence="2">The sequence shown here is derived from an EMBL/GenBank/DDBJ whole genome shotgun (WGS) entry which is preliminary data.</text>
</comment>
<proteinExistence type="predicted"/>
<sequence>MDIFFFLKRTVQSPLLMLYYDGGDRKFVLLLFLVHEWNTSERDIPGIFPYTSYGQYFAHEELCEMGIDEEIRALEIFLSGIIKKELGSLDDNSSEHSRSPVDRIRNLSNSIKKKLANDEKNRKLRMEFYIFACIGLIYLRLLVLLN</sequence>
<reference evidence="2" key="1">
    <citation type="submission" date="2020-08" db="EMBL/GenBank/DDBJ databases">
        <title>Multicomponent nature underlies the extraordinary mechanical properties of spider dragline silk.</title>
        <authorList>
            <person name="Kono N."/>
            <person name="Nakamura H."/>
            <person name="Mori M."/>
            <person name="Yoshida Y."/>
            <person name="Ohtoshi R."/>
            <person name="Malay A.D."/>
            <person name="Moran D.A.P."/>
            <person name="Tomita M."/>
            <person name="Numata K."/>
            <person name="Arakawa K."/>
        </authorList>
    </citation>
    <scope>NUCLEOTIDE SEQUENCE</scope>
</reference>
<organism evidence="2 3">
    <name type="scientific">Nephila pilipes</name>
    <name type="common">Giant wood spider</name>
    <name type="synonym">Nephila maculata</name>
    <dbReference type="NCBI Taxonomy" id="299642"/>
    <lineage>
        <taxon>Eukaryota</taxon>
        <taxon>Metazoa</taxon>
        <taxon>Ecdysozoa</taxon>
        <taxon>Arthropoda</taxon>
        <taxon>Chelicerata</taxon>
        <taxon>Arachnida</taxon>
        <taxon>Araneae</taxon>
        <taxon>Araneomorphae</taxon>
        <taxon>Entelegynae</taxon>
        <taxon>Araneoidea</taxon>
        <taxon>Nephilidae</taxon>
        <taxon>Nephila</taxon>
    </lineage>
</organism>
<keyword evidence="1" id="KW-0472">Membrane</keyword>
<gene>
    <name evidence="2" type="ORF">NPIL_695371</name>
</gene>
<keyword evidence="1" id="KW-1133">Transmembrane helix</keyword>
<dbReference type="Proteomes" id="UP000887013">
    <property type="component" value="Unassembled WGS sequence"/>
</dbReference>
<keyword evidence="3" id="KW-1185">Reference proteome</keyword>
<accession>A0A8X6U0M0</accession>
<evidence type="ECO:0000313" key="3">
    <source>
        <dbReference type="Proteomes" id="UP000887013"/>
    </source>
</evidence>
<evidence type="ECO:0000256" key="1">
    <source>
        <dbReference type="SAM" id="Phobius"/>
    </source>
</evidence>
<dbReference type="EMBL" id="BMAW01116192">
    <property type="protein sequence ID" value="GFT69588.1"/>
    <property type="molecule type" value="Genomic_DNA"/>
</dbReference>